<protein>
    <submittedName>
        <fullName evidence="1">Uncharacterized protein</fullName>
    </submittedName>
</protein>
<gene>
    <name evidence="1" type="ORF">LOD99_5433</name>
</gene>
<evidence type="ECO:0000313" key="2">
    <source>
        <dbReference type="Proteomes" id="UP001165289"/>
    </source>
</evidence>
<organism evidence="1 2">
    <name type="scientific">Oopsacas minuta</name>
    <dbReference type="NCBI Taxonomy" id="111878"/>
    <lineage>
        <taxon>Eukaryota</taxon>
        <taxon>Metazoa</taxon>
        <taxon>Porifera</taxon>
        <taxon>Hexactinellida</taxon>
        <taxon>Hexasterophora</taxon>
        <taxon>Lyssacinosida</taxon>
        <taxon>Leucopsacidae</taxon>
        <taxon>Oopsacas</taxon>
    </lineage>
</organism>
<sequence>MRRINDFWSIYINFCEEDIERNIEYDNGVEMSKMPRKKLFLRNLQFLASFQIVQLISQISLDDKEEKRMQDV</sequence>
<accession>A0AAV7JR63</accession>
<dbReference type="Proteomes" id="UP001165289">
    <property type="component" value="Unassembled WGS sequence"/>
</dbReference>
<reference evidence="1 2" key="1">
    <citation type="journal article" date="2023" name="BMC Biol.">
        <title>The compact genome of the sponge Oopsacas minuta (Hexactinellida) is lacking key metazoan core genes.</title>
        <authorList>
            <person name="Santini S."/>
            <person name="Schenkelaars Q."/>
            <person name="Jourda C."/>
            <person name="Duchesne M."/>
            <person name="Belahbib H."/>
            <person name="Rocher C."/>
            <person name="Selva M."/>
            <person name="Riesgo A."/>
            <person name="Vervoort M."/>
            <person name="Leys S.P."/>
            <person name="Kodjabachian L."/>
            <person name="Le Bivic A."/>
            <person name="Borchiellini C."/>
            <person name="Claverie J.M."/>
            <person name="Renard E."/>
        </authorList>
    </citation>
    <scope>NUCLEOTIDE SEQUENCE [LARGE SCALE GENOMIC DNA]</scope>
    <source>
        <strain evidence="1">SPO-2</strain>
    </source>
</reference>
<comment type="caution">
    <text evidence="1">The sequence shown here is derived from an EMBL/GenBank/DDBJ whole genome shotgun (WGS) entry which is preliminary data.</text>
</comment>
<dbReference type="AlphaFoldDB" id="A0AAV7JR63"/>
<keyword evidence="2" id="KW-1185">Reference proteome</keyword>
<name>A0AAV7JR63_9METZ</name>
<proteinExistence type="predicted"/>
<dbReference type="EMBL" id="JAKMXF010000306">
    <property type="protein sequence ID" value="KAI6651285.1"/>
    <property type="molecule type" value="Genomic_DNA"/>
</dbReference>
<evidence type="ECO:0000313" key="1">
    <source>
        <dbReference type="EMBL" id="KAI6651285.1"/>
    </source>
</evidence>